<name>A0ACB8YXU2_CICIN</name>
<comment type="caution">
    <text evidence="1">The sequence shown here is derived from an EMBL/GenBank/DDBJ whole genome shotgun (WGS) entry which is preliminary data.</text>
</comment>
<proteinExistence type="predicted"/>
<evidence type="ECO:0000313" key="1">
    <source>
        <dbReference type="EMBL" id="KAI3690046.1"/>
    </source>
</evidence>
<dbReference type="EMBL" id="CM042017">
    <property type="protein sequence ID" value="KAI3690046.1"/>
    <property type="molecule type" value="Genomic_DNA"/>
</dbReference>
<keyword evidence="2" id="KW-1185">Reference proteome</keyword>
<sequence length="75" mass="8529">MTCGTIKSLQICLPLLHHRPCLHHLRQFLWTVEPPVETIPSFAHSYKNSQIVSSTRSKPSNTNSSRYYANSSWGS</sequence>
<gene>
    <name evidence="1" type="ORF">L2E82_48021</name>
</gene>
<accession>A0ACB8YXU2</accession>
<dbReference type="Proteomes" id="UP001055811">
    <property type="component" value="Linkage Group LG09"/>
</dbReference>
<reference evidence="2" key="1">
    <citation type="journal article" date="2022" name="Mol. Ecol. Resour.">
        <title>The genomes of chicory, endive, great burdock and yacon provide insights into Asteraceae palaeo-polyploidization history and plant inulin production.</title>
        <authorList>
            <person name="Fan W."/>
            <person name="Wang S."/>
            <person name="Wang H."/>
            <person name="Wang A."/>
            <person name="Jiang F."/>
            <person name="Liu H."/>
            <person name="Zhao H."/>
            <person name="Xu D."/>
            <person name="Zhang Y."/>
        </authorList>
    </citation>
    <scope>NUCLEOTIDE SEQUENCE [LARGE SCALE GENOMIC DNA]</scope>
    <source>
        <strain evidence="2">cv. Punajuju</strain>
    </source>
</reference>
<protein>
    <submittedName>
        <fullName evidence="1">Uncharacterized protein</fullName>
    </submittedName>
</protein>
<reference evidence="1 2" key="2">
    <citation type="journal article" date="2022" name="Mol. Ecol. Resour.">
        <title>The genomes of chicory, endive, great burdock and yacon provide insights into Asteraceae paleo-polyploidization history and plant inulin production.</title>
        <authorList>
            <person name="Fan W."/>
            <person name="Wang S."/>
            <person name="Wang H."/>
            <person name="Wang A."/>
            <person name="Jiang F."/>
            <person name="Liu H."/>
            <person name="Zhao H."/>
            <person name="Xu D."/>
            <person name="Zhang Y."/>
        </authorList>
    </citation>
    <scope>NUCLEOTIDE SEQUENCE [LARGE SCALE GENOMIC DNA]</scope>
    <source>
        <strain evidence="2">cv. Punajuju</strain>
        <tissue evidence="1">Leaves</tissue>
    </source>
</reference>
<organism evidence="1 2">
    <name type="scientific">Cichorium intybus</name>
    <name type="common">Chicory</name>
    <dbReference type="NCBI Taxonomy" id="13427"/>
    <lineage>
        <taxon>Eukaryota</taxon>
        <taxon>Viridiplantae</taxon>
        <taxon>Streptophyta</taxon>
        <taxon>Embryophyta</taxon>
        <taxon>Tracheophyta</taxon>
        <taxon>Spermatophyta</taxon>
        <taxon>Magnoliopsida</taxon>
        <taxon>eudicotyledons</taxon>
        <taxon>Gunneridae</taxon>
        <taxon>Pentapetalae</taxon>
        <taxon>asterids</taxon>
        <taxon>campanulids</taxon>
        <taxon>Asterales</taxon>
        <taxon>Asteraceae</taxon>
        <taxon>Cichorioideae</taxon>
        <taxon>Cichorieae</taxon>
        <taxon>Cichoriinae</taxon>
        <taxon>Cichorium</taxon>
    </lineage>
</organism>
<evidence type="ECO:0000313" key="2">
    <source>
        <dbReference type="Proteomes" id="UP001055811"/>
    </source>
</evidence>